<dbReference type="InterPro" id="IPR051591">
    <property type="entry name" value="UPF0224_FAM112_RNA_Proc"/>
</dbReference>
<dbReference type="AlphaFoldDB" id="A0AAN9BDD0"/>
<dbReference type="PANTHER" id="PTHR21402:SF10">
    <property type="entry name" value="U11_U12 SMALL NUCLEAR RIBONUCLEOPROTEIN 48 KDA PROTEIN"/>
    <property type="match status" value="1"/>
</dbReference>
<dbReference type="GO" id="GO:0005829">
    <property type="term" value="C:cytosol"/>
    <property type="evidence" value="ECO:0007669"/>
    <property type="project" value="TreeGrafter"/>
</dbReference>
<feature type="compositionally biased region" description="Acidic residues" evidence="1">
    <location>
        <begin position="362"/>
        <end position="372"/>
    </location>
</feature>
<reference evidence="2 3" key="1">
    <citation type="submission" date="2024-02" db="EMBL/GenBank/DDBJ databases">
        <title>Chromosome-scale genome assembly of the rough periwinkle Littorina saxatilis.</title>
        <authorList>
            <person name="De Jode A."/>
            <person name="Faria R."/>
            <person name="Formenti G."/>
            <person name="Sims Y."/>
            <person name="Smith T.P."/>
            <person name="Tracey A."/>
            <person name="Wood J.M.D."/>
            <person name="Zagrodzka Z.B."/>
            <person name="Johannesson K."/>
            <person name="Butlin R.K."/>
            <person name="Leder E.H."/>
        </authorList>
    </citation>
    <scope>NUCLEOTIDE SEQUENCE [LARGE SCALE GENOMIC DNA]</scope>
    <source>
        <strain evidence="2">Snail1</strain>
        <tissue evidence="2">Muscle</tissue>
    </source>
</reference>
<feature type="region of interest" description="Disordered" evidence="1">
    <location>
        <begin position="251"/>
        <end position="410"/>
    </location>
</feature>
<feature type="compositionally biased region" description="Basic residues" evidence="1">
    <location>
        <begin position="381"/>
        <end position="400"/>
    </location>
</feature>
<keyword evidence="3" id="KW-1185">Reference proteome</keyword>
<evidence type="ECO:0000256" key="1">
    <source>
        <dbReference type="SAM" id="MobiDB-lite"/>
    </source>
</evidence>
<evidence type="ECO:0000313" key="3">
    <source>
        <dbReference type="Proteomes" id="UP001374579"/>
    </source>
</evidence>
<sequence length="410" mass="48012">MKENAKDGDGPTKERDKRRRFMSEMKSFIEEECLEIGEILNHMSWTPDHILKGCSKVQCAHDPGHHVPESSLKQHTAACFLRKMGLSEQDMELQLQDEDFVYRNADLVGKVELDEGLLNRIIWNHCMENRQVHMGHRSMPVGANDWMVKLSPQERLAVYDYCVDQLKAQGKMANVEQDEVLTTDWERIIKKNLLEQGGQKPKSKVELLAMLRDQKRRRQSYRAKNVHVTKKSYTEIIREVILNQIEIMMPSSETEQTSRQEETPEHIPDKLSEASSRHHSPSSSRHQSRHRTRSRSPKRKRSRKSRSRSPRRKKSRSHSPRVSSRHGRDASGSRETEDARTERRYSCYTQSSRQEEDKVKEEAEEGEVESDDNEHPERQRSSRKKSSKHKKHKHKKHKRKSSQDNLDDGN</sequence>
<proteinExistence type="predicted"/>
<name>A0AAN9BDD0_9CAEN</name>
<accession>A0AAN9BDD0</accession>
<dbReference type="GO" id="GO:0005654">
    <property type="term" value="C:nucleoplasm"/>
    <property type="evidence" value="ECO:0007669"/>
    <property type="project" value="TreeGrafter"/>
</dbReference>
<feature type="region of interest" description="Disordered" evidence="1">
    <location>
        <begin position="1"/>
        <end position="20"/>
    </location>
</feature>
<organism evidence="2 3">
    <name type="scientific">Littorina saxatilis</name>
    <dbReference type="NCBI Taxonomy" id="31220"/>
    <lineage>
        <taxon>Eukaryota</taxon>
        <taxon>Metazoa</taxon>
        <taxon>Spiralia</taxon>
        <taxon>Lophotrochozoa</taxon>
        <taxon>Mollusca</taxon>
        <taxon>Gastropoda</taxon>
        <taxon>Caenogastropoda</taxon>
        <taxon>Littorinimorpha</taxon>
        <taxon>Littorinoidea</taxon>
        <taxon>Littorinidae</taxon>
        <taxon>Littorina</taxon>
    </lineage>
</organism>
<protein>
    <recommendedName>
        <fullName evidence="4">CHHC U11-48K-type domain-containing protein</fullName>
    </recommendedName>
</protein>
<dbReference type="Proteomes" id="UP001374579">
    <property type="component" value="Unassembled WGS sequence"/>
</dbReference>
<feature type="compositionally biased region" description="Basic residues" evidence="1">
    <location>
        <begin position="286"/>
        <end position="325"/>
    </location>
</feature>
<feature type="compositionally biased region" description="Basic and acidic residues" evidence="1">
    <location>
        <begin position="326"/>
        <end position="345"/>
    </location>
</feature>
<comment type="caution">
    <text evidence="2">The sequence shown here is derived from an EMBL/GenBank/DDBJ whole genome shotgun (WGS) entry which is preliminary data.</text>
</comment>
<dbReference type="PANTHER" id="PTHR21402">
    <property type="entry name" value="GAMETOCYTE SPECIFIC FACTOR 1-RELATED"/>
    <property type="match status" value="1"/>
</dbReference>
<feature type="compositionally biased region" description="Basic and acidic residues" evidence="1">
    <location>
        <begin position="256"/>
        <end position="276"/>
    </location>
</feature>
<dbReference type="GO" id="GO:0005689">
    <property type="term" value="C:U12-type spliceosomal complex"/>
    <property type="evidence" value="ECO:0007669"/>
    <property type="project" value="TreeGrafter"/>
</dbReference>
<gene>
    <name evidence="2" type="ORF">V1264_018671</name>
</gene>
<dbReference type="EMBL" id="JBAMIC010000008">
    <property type="protein sequence ID" value="KAK7103860.1"/>
    <property type="molecule type" value="Genomic_DNA"/>
</dbReference>
<evidence type="ECO:0000313" key="2">
    <source>
        <dbReference type="EMBL" id="KAK7103860.1"/>
    </source>
</evidence>
<evidence type="ECO:0008006" key="4">
    <source>
        <dbReference type="Google" id="ProtNLM"/>
    </source>
</evidence>